<evidence type="ECO:0000256" key="2">
    <source>
        <dbReference type="ARBA" id="ARBA00023043"/>
    </source>
</evidence>
<keyword evidence="2 3" id="KW-0040">ANK repeat</keyword>
<accession>A0A663F7P5</accession>
<dbReference type="GO" id="GO:0004842">
    <property type="term" value="F:ubiquitin-protein transferase activity"/>
    <property type="evidence" value="ECO:0007669"/>
    <property type="project" value="TreeGrafter"/>
</dbReference>
<evidence type="ECO:0000313" key="5">
    <source>
        <dbReference type="Proteomes" id="UP000472275"/>
    </source>
</evidence>
<dbReference type="AlphaFoldDB" id="A0A663F7P5"/>
<dbReference type="PROSITE" id="PS50297">
    <property type="entry name" value="ANK_REP_REGION"/>
    <property type="match status" value="1"/>
</dbReference>
<name>A0A663F7P5_AQUCH</name>
<dbReference type="InParanoid" id="A0A663F7P5"/>
<evidence type="ECO:0000256" key="3">
    <source>
        <dbReference type="PROSITE-ProRule" id="PRU00023"/>
    </source>
</evidence>
<feature type="repeat" description="ANK" evidence="3">
    <location>
        <begin position="50"/>
        <end position="82"/>
    </location>
</feature>
<dbReference type="PANTHER" id="PTHR24171">
    <property type="entry name" value="ANKYRIN REPEAT DOMAIN-CONTAINING PROTEIN 39-RELATED"/>
    <property type="match status" value="1"/>
</dbReference>
<reference evidence="4" key="2">
    <citation type="submission" date="2025-09" db="UniProtKB">
        <authorList>
            <consortium name="Ensembl"/>
        </authorList>
    </citation>
    <scope>IDENTIFICATION</scope>
</reference>
<dbReference type="Ensembl" id="ENSACCT00020021806.1">
    <property type="protein sequence ID" value="ENSACCP00020020890.1"/>
    <property type="gene ID" value="ENSACCG00020014394.1"/>
</dbReference>
<dbReference type="Pfam" id="PF12796">
    <property type="entry name" value="Ank_2"/>
    <property type="match status" value="1"/>
</dbReference>
<dbReference type="Proteomes" id="UP000472275">
    <property type="component" value="Chromosome 6"/>
</dbReference>
<dbReference type="InterPro" id="IPR002110">
    <property type="entry name" value="Ankyrin_rpt"/>
</dbReference>
<keyword evidence="1" id="KW-0677">Repeat</keyword>
<sequence>MLQGSDTWYLPTPDYKRELTTPLCLVARRGHAACLRHLLRRRADPDLAPGGRGPLHEACLGGHADCVELLLEHKADPNLRSDEGLAPLHLCTTQDSMG</sequence>
<dbReference type="PROSITE" id="PS50088">
    <property type="entry name" value="ANK_REPEAT"/>
    <property type="match status" value="1"/>
</dbReference>
<dbReference type="InterPro" id="IPR036770">
    <property type="entry name" value="Ankyrin_rpt-contain_sf"/>
</dbReference>
<keyword evidence="5" id="KW-1185">Reference proteome</keyword>
<evidence type="ECO:0000313" key="4">
    <source>
        <dbReference type="Ensembl" id="ENSACCP00020020890.1"/>
    </source>
</evidence>
<organism evidence="4 5">
    <name type="scientific">Aquila chrysaetos chrysaetos</name>
    <dbReference type="NCBI Taxonomy" id="223781"/>
    <lineage>
        <taxon>Eukaryota</taxon>
        <taxon>Metazoa</taxon>
        <taxon>Chordata</taxon>
        <taxon>Craniata</taxon>
        <taxon>Vertebrata</taxon>
        <taxon>Euteleostomi</taxon>
        <taxon>Archelosauria</taxon>
        <taxon>Archosauria</taxon>
        <taxon>Dinosauria</taxon>
        <taxon>Saurischia</taxon>
        <taxon>Theropoda</taxon>
        <taxon>Coelurosauria</taxon>
        <taxon>Aves</taxon>
        <taxon>Neognathae</taxon>
        <taxon>Neoaves</taxon>
        <taxon>Telluraves</taxon>
        <taxon>Accipitrimorphae</taxon>
        <taxon>Accipitriformes</taxon>
        <taxon>Accipitridae</taxon>
        <taxon>Accipitrinae</taxon>
        <taxon>Aquila</taxon>
    </lineage>
</organism>
<dbReference type="GO" id="GO:0031436">
    <property type="term" value="C:BRCA1-BARD1 complex"/>
    <property type="evidence" value="ECO:0007669"/>
    <property type="project" value="TreeGrafter"/>
</dbReference>
<dbReference type="PANTHER" id="PTHR24171:SF8">
    <property type="entry name" value="BRCA1-ASSOCIATED RING DOMAIN PROTEIN 1"/>
    <property type="match status" value="1"/>
</dbReference>
<dbReference type="SMART" id="SM00248">
    <property type="entry name" value="ANK"/>
    <property type="match status" value="2"/>
</dbReference>
<dbReference type="GO" id="GO:0085020">
    <property type="term" value="P:protein K6-linked ubiquitination"/>
    <property type="evidence" value="ECO:0007669"/>
    <property type="project" value="TreeGrafter"/>
</dbReference>
<dbReference type="SUPFAM" id="SSF48403">
    <property type="entry name" value="Ankyrin repeat"/>
    <property type="match status" value="1"/>
</dbReference>
<evidence type="ECO:0000256" key="1">
    <source>
        <dbReference type="ARBA" id="ARBA00022737"/>
    </source>
</evidence>
<proteinExistence type="predicted"/>
<dbReference type="Gene3D" id="1.25.40.20">
    <property type="entry name" value="Ankyrin repeat-containing domain"/>
    <property type="match status" value="1"/>
</dbReference>
<reference evidence="4" key="1">
    <citation type="submission" date="2025-08" db="UniProtKB">
        <authorList>
            <consortium name="Ensembl"/>
        </authorList>
    </citation>
    <scope>IDENTIFICATION</scope>
</reference>
<dbReference type="GeneTree" id="ENSGT00940000162056"/>
<dbReference type="GO" id="GO:0070531">
    <property type="term" value="C:BRCA1-A complex"/>
    <property type="evidence" value="ECO:0007669"/>
    <property type="project" value="TreeGrafter"/>
</dbReference>
<protein>
    <submittedName>
        <fullName evidence="4">Uncharacterized protein</fullName>
    </submittedName>
</protein>